<evidence type="ECO:0000313" key="3">
    <source>
        <dbReference type="EMBL" id="MBL0682096.1"/>
    </source>
</evidence>
<keyword evidence="4" id="KW-1185">Reference proteome</keyword>
<name>A0A936ZW43_9FLAO</name>
<protein>
    <submittedName>
        <fullName evidence="3">PorT family protein</fullName>
    </submittedName>
</protein>
<dbReference type="EMBL" id="JAERQJ010000001">
    <property type="protein sequence ID" value="MBL0682096.1"/>
    <property type="molecule type" value="Genomic_DNA"/>
</dbReference>
<proteinExistence type="predicted"/>
<evidence type="ECO:0000313" key="4">
    <source>
        <dbReference type="Proteomes" id="UP000651057"/>
    </source>
</evidence>
<feature type="signal peptide" evidence="1">
    <location>
        <begin position="1"/>
        <end position="21"/>
    </location>
</feature>
<evidence type="ECO:0000259" key="2">
    <source>
        <dbReference type="Pfam" id="PF13568"/>
    </source>
</evidence>
<organism evidence="3 4">
    <name type="scientific">Aquimarina mytili</name>
    <dbReference type="NCBI Taxonomy" id="874423"/>
    <lineage>
        <taxon>Bacteria</taxon>
        <taxon>Pseudomonadati</taxon>
        <taxon>Bacteroidota</taxon>
        <taxon>Flavobacteriia</taxon>
        <taxon>Flavobacteriales</taxon>
        <taxon>Flavobacteriaceae</taxon>
        <taxon>Aquimarina</taxon>
    </lineage>
</organism>
<dbReference type="InterPro" id="IPR025665">
    <property type="entry name" value="Beta-barrel_OMP_2"/>
</dbReference>
<feature type="chain" id="PRO_5037620167" evidence="1">
    <location>
        <begin position="22"/>
        <end position="215"/>
    </location>
</feature>
<dbReference type="Gene3D" id="2.40.160.20">
    <property type="match status" value="1"/>
</dbReference>
<dbReference type="Pfam" id="PF13568">
    <property type="entry name" value="OMP_b-brl_2"/>
    <property type="match status" value="1"/>
</dbReference>
<dbReference type="InterPro" id="IPR011250">
    <property type="entry name" value="OMP/PagP_B-barrel"/>
</dbReference>
<accession>A0A936ZW43</accession>
<feature type="domain" description="Outer membrane protein beta-barrel" evidence="2">
    <location>
        <begin position="20"/>
        <end position="196"/>
    </location>
</feature>
<dbReference type="SUPFAM" id="SSF56925">
    <property type="entry name" value="OMPA-like"/>
    <property type="match status" value="1"/>
</dbReference>
<reference evidence="3" key="1">
    <citation type="submission" date="2021-01" db="EMBL/GenBank/DDBJ databases">
        <authorList>
            <person name="Zhong Y.L."/>
        </authorList>
    </citation>
    <scope>NUCLEOTIDE SEQUENCE</scope>
    <source>
        <strain evidence="3">KCTC 23302</strain>
    </source>
</reference>
<sequence length="215" mass="24370">MKTNKFILGLLFTLVALSTQAQEKNIQFGLKAGANYAQYFPDIETRDITLLEYKKKFGFYIGGFAKINLSEKFKLQPELLFAIQGSKTLNEGIEIFIPQNQVLIVGDFRTNISETTLLAPIVLQYYATGNFYLEAGPQLGFIIDTKEKVKEDPFNQINNQTFDLDYDTFDVGLTAGAGYKLTEHFGVNARYFFSLTERNSVIKSSIFNLGIEYQL</sequence>
<gene>
    <name evidence="3" type="ORF">JJQ60_01065</name>
</gene>
<evidence type="ECO:0000256" key="1">
    <source>
        <dbReference type="SAM" id="SignalP"/>
    </source>
</evidence>
<dbReference type="AlphaFoldDB" id="A0A936ZW43"/>
<dbReference type="RefSeq" id="WP_201916101.1">
    <property type="nucleotide sequence ID" value="NZ_BAABAX010000001.1"/>
</dbReference>
<keyword evidence="1" id="KW-0732">Signal</keyword>
<comment type="caution">
    <text evidence="3">The sequence shown here is derived from an EMBL/GenBank/DDBJ whole genome shotgun (WGS) entry which is preliminary data.</text>
</comment>
<dbReference type="Proteomes" id="UP000651057">
    <property type="component" value="Unassembled WGS sequence"/>
</dbReference>